<gene>
    <name evidence="2" type="ORF">MGYG_07386</name>
</gene>
<dbReference type="EMBL" id="DS989828">
    <property type="protein sequence ID" value="EFR04378.1"/>
    <property type="molecule type" value="Genomic_DNA"/>
</dbReference>
<evidence type="ECO:0000313" key="3">
    <source>
        <dbReference type="Proteomes" id="UP000002669"/>
    </source>
</evidence>
<evidence type="ECO:0008006" key="4">
    <source>
        <dbReference type="Google" id="ProtNLM"/>
    </source>
</evidence>
<dbReference type="RefSeq" id="XP_003170141.1">
    <property type="nucleotide sequence ID" value="XM_003170093.1"/>
</dbReference>
<accession>E4V304</accession>
<feature type="chain" id="PRO_5003190971" description="Secreted protein" evidence="1">
    <location>
        <begin position="19"/>
        <end position="187"/>
    </location>
</feature>
<dbReference type="GeneID" id="10025380"/>
<reference evidence="3" key="1">
    <citation type="journal article" date="2012" name="MBio">
        <title>Comparative genome analysis of Trichophyton rubrum and related dermatophytes reveals candidate genes involved in infection.</title>
        <authorList>
            <person name="Martinez D.A."/>
            <person name="Oliver B.G."/>
            <person name="Graeser Y."/>
            <person name="Goldberg J.M."/>
            <person name="Li W."/>
            <person name="Martinez-Rossi N.M."/>
            <person name="Monod M."/>
            <person name="Shelest E."/>
            <person name="Barton R.C."/>
            <person name="Birch E."/>
            <person name="Brakhage A.A."/>
            <person name="Chen Z."/>
            <person name="Gurr S.J."/>
            <person name="Heiman D."/>
            <person name="Heitman J."/>
            <person name="Kosti I."/>
            <person name="Rossi A."/>
            <person name="Saif S."/>
            <person name="Samalova M."/>
            <person name="Saunders C.W."/>
            <person name="Shea T."/>
            <person name="Summerbell R.C."/>
            <person name="Xu J."/>
            <person name="Young S."/>
            <person name="Zeng Q."/>
            <person name="Birren B.W."/>
            <person name="Cuomo C.A."/>
            <person name="White T.C."/>
        </authorList>
    </citation>
    <scope>NUCLEOTIDE SEQUENCE [LARGE SCALE GENOMIC DNA]</scope>
    <source>
        <strain evidence="3">ATCC MYA-4604 / CBS 118893</strain>
    </source>
</reference>
<keyword evidence="3" id="KW-1185">Reference proteome</keyword>
<name>E4V304_ARTGP</name>
<dbReference type="Proteomes" id="UP000002669">
    <property type="component" value="Unassembled WGS sequence"/>
</dbReference>
<proteinExistence type="predicted"/>
<evidence type="ECO:0000256" key="1">
    <source>
        <dbReference type="SAM" id="SignalP"/>
    </source>
</evidence>
<sequence>MHFFYILILCFLSSLGHARIQIRSKNPTSIDKSAILPPTNYVYKTVSLKSNYTILDDLNHDSFAPGAGGVVEIKGNNDFQWSIEHISNLVHIVGYKNSSKYIHFPELKDGAVATFSEYTATFFNAVLTPNLIFNFTTTFMESDTGPLMWTVEAYSDRDPRKVLKLRKPESGNARQRFVLKKAAIQDN</sequence>
<dbReference type="InParanoid" id="E4V304"/>
<keyword evidence="1" id="KW-0732">Signal</keyword>
<feature type="signal peptide" evidence="1">
    <location>
        <begin position="1"/>
        <end position="18"/>
    </location>
</feature>
<protein>
    <recommendedName>
        <fullName evidence="4">Secreted protein</fullName>
    </recommendedName>
</protein>
<organism evidence="3">
    <name type="scientific">Arthroderma gypseum (strain ATCC MYA-4604 / CBS 118893)</name>
    <name type="common">Microsporum gypseum</name>
    <dbReference type="NCBI Taxonomy" id="535722"/>
    <lineage>
        <taxon>Eukaryota</taxon>
        <taxon>Fungi</taxon>
        <taxon>Dikarya</taxon>
        <taxon>Ascomycota</taxon>
        <taxon>Pezizomycotina</taxon>
        <taxon>Eurotiomycetes</taxon>
        <taxon>Eurotiomycetidae</taxon>
        <taxon>Onygenales</taxon>
        <taxon>Arthrodermataceae</taxon>
        <taxon>Nannizzia</taxon>
    </lineage>
</organism>
<evidence type="ECO:0000313" key="2">
    <source>
        <dbReference type="EMBL" id="EFR04378.1"/>
    </source>
</evidence>
<dbReference type="HOGENOM" id="CLU_103062_0_0_1"/>
<dbReference type="eggNOG" id="ENOG502RQU6">
    <property type="taxonomic scope" value="Eukaryota"/>
</dbReference>
<dbReference type="AlphaFoldDB" id="E4V304"/>
<dbReference type="VEuPathDB" id="FungiDB:MGYG_07386"/>